<protein>
    <submittedName>
        <fullName evidence="1">Uncharacterized protein</fullName>
    </submittedName>
</protein>
<reference evidence="1 2" key="1">
    <citation type="submission" date="2024-01" db="EMBL/GenBank/DDBJ databases">
        <title>Genome assemblies of Stephania.</title>
        <authorList>
            <person name="Yang L."/>
        </authorList>
    </citation>
    <scope>NUCLEOTIDE SEQUENCE [LARGE SCALE GENOMIC DNA]</scope>
    <source>
        <strain evidence="1">YNDBR</strain>
        <tissue evidence="1">Leaf</tissue>
    </source>
</reference>
<name>A0AAP0DUB2_9MAGN</name>
<organism evidence="1 2">
    <name type="scientific">Stephania yunnanensis</name>
    <dbReference type="NCBI Taxonomy" id="152371"/>
    <lineage>
        <taxon>Eukaryota</taxon>
        <taxon>Viridiplantae</taxon>
        <taxon>Streptophyta</taxon>
        <taxon>Embryophyta</taxon>
        <taxon>Tracheophyta</taxon>
        <taxon>Spermatophyta</taxon>
        <taxon>Magnoliopsida</taxon>
        <taxon>Ranunculales</taxon>
        <taxon>Menispermaceae</taxon>
        <taxon>Menispermoideae</taxon>
        <taxon>Cissampelideae</taxon>
        <taxon>Stephania</taxon>
    </lineage>
</organism>
<accession>A0AAP0DUB2</accession>
<dbReference type="Proteomes" id="UP001420932">
    <property type="component" value="Unassembled WGS sequence"/>
</dbReference>
<sequence length="70" mass="7802">MVSEQMAFDQICLPANGDSSSVNLALDVASIAKSLNFNLLTKLDETNYIHLLDCSSLFSNQRSWLDTLDY</sequence>
<comment type="caution">
    <text evidence="1">The sequence shown here is derived from an EMBL/GenBank/DDBJ whole genome shotgun (WGS) entry which is preliminary data.</text>
</comment>
<proteinExistence type="predicted"/>
<dbReference type="AlphaFoldDB" id="A0AAP0DUB2"/>
<evidence type="ECO:0000313" key="1">
    <source>
        <dbReference type="EMBL" id="KAK9081186.1"/>
    </source>
</evidence>
<dbReference type="EMBL" id="JBBNAF010000056">
    <property type="protein sequence ID" value="KAK9081186.1"/>
    <property type="molecule type" value="Genomic_DNA"/>
</dbReference>
<gene>
    <name evidence="1" type="ORF">Syun_030549</name>
</gene>
<keyword evidence="2" id="KW-1185">Reference proteome</keyword>
<evidence type="ECO:0000313" key="2">
    <source>
        <dbReference type="Proteomes" id="UP001420932"/>
    </source>
</evidence>